<protein>
    <submittedName>
        <fullName evidence="2">Unannotated protein</fullName>
    </submittedName>
</protein>
<organism evidence="2">
    <name type="scientific">freshwater metagenome</name>
    <dbReference type="NCBI Taxonomy" id="449393"/>
    <lineage>
        <taxon>unclassified sequences</taxon>
        <taxon>metagenomes</taxon>
        <taxon>ecological metagenomes</taxon>
    </lineage>
</organism>
<keyword evidence="1" id="KW-1133">Transmembrane helix</keyword>
<dbReference type="AlphaFoldDB" id="A0A6J7GW97"/>
<sequence length="50" mass="5477">MSPLLAHIADPLHALLYLSPVAIVMGGLWIAGRNLPDDDEFDDDLFDPTD</sequence>
<keyword evidence="1" id="KW-0472">Membrane</keyword>
<name>A0A6J7GW97_9ZZZZ</name>
<gene>
    <name evidence="2" type="ORF">UFOPK3564_01010</name>
</gene>
<proteinExistence type="predicted"/>
<dbReference type="EMBL" id="CAFBMK010000042">
    <property type="protein sequence ID" value="CAB4907739.1"/>
    <property type="molecule type" value="Genomic_DNA"/>
</dbReference>
<reference evidence="2" key="1">
    <citation type="submission" date="2020-05" db="EMBL/GenBank/DDBJ databases">
        <authorList>
            <person name="Chiriac C."/>
            <person name="Salcher M."/>
            <person name="Ghai R."/>
            <person name="Kavagutti S V."/>
        </authorList>
    </citation>
    <scope>NUCLEOTIDE SEQUENCE</scope>
</reference>
<keyword evidence="1" id="KW-0812">Transmembrane</keyword>
<evidence type="ECO:0000313" key="2">
    <source>
        <dbReference type="EMBL" id="CAB4907739.1"/>
    </source>
</evidence>
<accession>A0A6J7GW97</accession>
<feature type="transmembrane region" description="Helical" evidence="1">
    <location>
        <begin position="12"/>
        <end position="31"/>
    </location>
</feature>
<evidence type="ECO:0000256" key="1">
    <source>
        <dbReference type="SAM" id="Phobius"/>
    </source>
</evidence>